<dbReference type="RefSeq" id="YP_010113399.1">
    <property type="nucleotide sequence ID" value="NC_055902.1"/>
</dbReference>
<evidence type="ECO:0000313" key="1">
    <source>
        <dbReference type="EMBL" id="QOR57759.1"/>
    </source>
</evidence>
<dbReference type="Pfam" id="PF13479">
    <property type="entry name" value="AAA_24"/>
    <property type="match status" value="1"/>
</dbReference>
<proteinExistence type="predicted"/>
<dbReference type="Proteomes" id="UP000594129">
    <property type="component" value="Segment"/>
</dbReference>
<dbReference type="GeneID" id="65131918"/>
<keyword evidence="2" id="KW-1185">Reference proteome</keyword>
<dbReference type="EMBL" id="MT774409">
    <property type="protein sequence ID" value="QOR57759.1"/>
    <property type="molecule type" value="Genomic_DNA"/>
</dbReference>
<reference evidence="1 2" key="1">
    <citation type="submission" date="2020-07" db="EMBL/GenBank/DDBJ databases">
        <title>Taxonomic proposal: Crassvirales, a new order of highly abundant and diverse bacterial viruses.</title>
        <authorList>
            <person name="Shkoporov A.N."/>
            <person name="Stockdale S.R."/>
            <person name="Guerin E."/>
            <person name="Ross R.P."/>
            <person name="Hill C."/>
        </authorList>
    </citation>
    <scope>NUCLEOTIDE SEQUENCE [LARGE SCALE GENOMIC DNA]</scope>
</reference>
<dbReference type="KEGG" id="vg:65131918"/>
<protein>
    <submittedName>
        <fullName evidence="1">RecA protein</fullName>
    </submittedName>
</protein>
<sequence>MPLILPTKKIPASTTNPKFLVLFGREKVGKTSALAQLDNNLIIDLEGGSTFVDAMAIQCRNINDLGEAAQAIRAKNKEVGHNFYRHITIDNATSLEEMCLSYAATLYRQQPMGKNWTGTDVRTLPQGSGYLYLREAVLKVIDMFKELCDEFILIGHIKDTIVNDPSTGEELSERSLDLVGKLSGMVCRKCDGVGYMYRDGNEVHIKFKAGKNISMGCRSDHLRNKDIVISEMDEETGVLTTHWDRIYKD</sequence>
<evidence type="ECO:0000313" key="2">
    <source>
        <dbReference type="Proteomes" id="UP000594129"/>
    </source>
</evidence>
<organism evidence="1 2">
    <name type="scientific">uncultured phage cr131_1</name>
    <dbReference type="NCBI Taxonomy" id="2772093"/>
    <lineage>
        <taxon>Viruses</taxon>
        <taxon>Duplodnaviria</taxon>
        <taxon>Heunggongvirae</taxon>
        <taxon>Uroviricota</taxon>
        <taxon>Caudoviricetes</taxon>
        <taxon>Crassvirales</taxon>
        <taxon>Suoliviridae</taxon>
        <taxon>Oafivirinae</taxon>
        <taxon>Cacepaovirus</taxon>
        <taxon>Cacepaovirus simiae</taxon>
    </lineage>
</organism>
<accession>A0A7M1RVN6</accession>
<name>A0A7M1RVN6_9CAUD</name>